<feature type="transmembrane region" description="Helical" evidence="9">
    <location>
        <begin position="318"/>
        <end position="338"/>
    </location>
</feature>
<feature type="transmembrane region" description="Helical" evidence="9">
    <location>
        <begin position="248"/>
        <end position="272"/>
    </location>
</feature>
<evidence type="ECO:0000256" key="7">
    <source>
        <dbReference type="ARBA" id="ARBA00023136"/>
    </source>
</evidence>
<organism evidence="11 12">
    <name type="scientific">Powellomyces hirtus</name>
    <dbReference type="NCBI Taxonomy" id="109895"/>
    <lineage>
        <taxon>Eukaryota</taxon>
        <taxon>Fungi</taxon>
        <taxon>Fungi incertae sedis</taxon>
        <taxon>Chytridiomycota</taxon>
        <taxon>Chytridiomycota incertae sedis</taxon>
        <taxon>Chytridiomycetes</taxon>
        <taxon>Spizellomycetales</taxon>
        <taxon>Powellomycetaceae</taxon>
        <taxon>Powellomyces</taxon>
    </lineage>
</organism>
<keyword evidence="12" id="KW-1185">Reference proteome</keyword>
<feature type="transmembrane region" description="Helical" evidence="9">
    <location>
        <begin position="421"/>
        <end position="439"/>
    </location>
</feature>
<dbReference type="GO" id="GO:0005774">
    <property type="term" value="C:vacuolar membrane"/>
    <property type="evidence" value="ECO:0007669"/>
    <property type="project" value="TreeGrafter"/>
</dbReference>
<feature type="region of interest" description="Disordered" evidence="8">
    <location>
        <begin position="1"/>
        <end position="91"/>
    </location>
</feature>
<feature type="compositionally biased region" description="Acidic residues" evidence="8">
    <location>
        <begin position="57"/>
        <end position="70"/>
    </location>
</feature>
<evidence type="ECO:0000313" key="11">
    <source>
        <dbReference type="EMBL" id="TPX53623.1"/>
    </source>
</evidence>
<comment type="caution">
    <text evidence="11">The sequence shown here is derived from an EMBL/GenBank/DDBJ whole genome shotgun (WGS) entry which is preliminary data.</text>
</comment>
<dbReference type="AlphaFoldDB" id="A0A507DPV1"/>
<keyword evidence="4 9" id="KW-0812">Transmembrane</keyword>
<evidence type="ECO:0000259" key="10">
    <source>
        <dbReference type="Pfam" id="PF01490"/>
    </source>
</evidence>
<dbReference type="GO" id="GO:0015179">
    <property type="term" value="F:L-amino acid transmembrane transporter activity"/>
    <property type="evidence" value="ECO:0007669"/>
    <property type="project" value="TreeGrafter"/>
</dbReference>
<keyword evidence="7 9" id="KW-0472">Membrane</keyword>
<evidence type="ECO:0000256" key="9">
    <source>
        <dbReference type="SAM" id="Phobius"/>
    </source>
</evidence>
<protein>
    <recommendedName>
        <fullName evidence="10">Amino acid transporter transmembrane domain-containing protein</fullName>
    </recommendedName>
</protein>
<feature type="transmembrane region" description="Helical" evidence="9">
    <location>
        <begin position="344"/>
        <end position="366"/>
    </location>
</feature>
<dbReference type="InterPro" id="IPR013057">
    <property type="entry name" value="AA_transpt_TM"/>
</dbReference>
<dbReference type="PANTHER" id="PTHR22950">
    <property type="entry name" value="AMINO ACID TRANSPORTER"/>
    <property type="match status" value="1"/>
</dbReference>
<evidence type="ECO:0000256" key="8">
    <source>
        <dbReference type="SAM" id="MobiDB-lite"/>
    </source>
</evidence>
<evidence type="ECO:0000256" key="2">
    <source>
        <dbReference type="ARBA" id="ARBA00008066"/>
    </source>
</evidence>
<keyword evidence="5" id="KW-0029">Amino-acid transport</keyword>
<dbReference type="Pfam" id="PF01490">
    <property type="entry name" value="Aa_trans"/>
    <property type="match status" value="1"/>
</dbReference>
<evidence type="ECO:0000313" key="12">
    <source>
        <dbReference type="Proteomes" id="UP000318582"/>
    </source>
</evidence>
<dbReference type="Proteomes" id="UP000318582">
    <property type="component" value="Unassembled WGS sequence"/>
</dbReference>
<keyword evidence="6 9" id="KW-1133">Transmembrane helix</keyword>
<comment type="similarity">
    <text evidence="2">Belongs to the amino acid/polyamine transporter 2 family.</text>
</comment>
<sequence>MAVRAPLSHSDDHNHDDDDDDDREDTLVFIHSVDEDENHNDHDDIASQPASSHGSNDDDDDNDDDQDVEDLSSAKRNNFRRRHPNRGSSLLEGSYVSRSTAALESWVSSYARSSMYMAEAALPPAAAAATTTTTTHDPVATEDPDVEALSDTSCIEITGPFAQYDDQDADETATVHHVGTDHPLNYGTMDDFSSKPAETAPPPDHHHHLAGSQQPMSTFAQTCFNAVNVLMGIGILSLPFAFRVTGWIVGGVLLTICCAMTHHTAGLLAFCLDYMPLRATDRPALQPLLTHSSTTATRRANTYGDIGELAFGHRGRNFISVIFCLELTASSVALVILISDSVTAIIPSWHHAIVKVVAVAVMIPVTWPTSLKWASYGSLVGIVALVNLLVIIMYDGLSTTESPGSLLVPAETHLWPRDWNAVPLAIGLIMAGFCGHSVFPNIYRDMEQPAKYTKMLNSSYVITTVVYVSIAAAGYTMFGNSTMPEITQNLPTIPSYNRILTHVTLWLMTINPMTKFPLNVNPVNVQLEHTLHTLFPQHLCYPLRFPHRALVRTATSATVLAIAVVFPTFHSIMSLMGSAFAFSVCVVFPSLCYLRLAGPRLGKWQRAREVAVLILGVGLGAVGTVWALLY</sequence>
<comment type="subcellular location">
    <subcellularLocation>
        <location evidence="1">Membrane</location>
        <topology evidence="1">Multi-pass membrane protein</topology>
    </subcellularLocation>
</comment>
<dbReference type="STRING" id="109895.A0A507DPV1"/>
<feature type="region of interest" description="Disordered" evidence="8">
    <location>
        <begin position="190"/>
        <end position="211"/>
    </location>
</feature>
<feature type="transmembrane region" description="Helical" evidence="9">
    <location>
        <begin position="223"/>
        <end position="242"/>
    </location>
</feature>
<evidence type="ECO:0000256" key="3">
    <source>
        <dbReference type="ARBA" id="ARBA00022448"/>
    </source>
</evidence>
<dbReference type="EMBL" id="QEAQ01000212">
    <property type="protein sequence ID" value="TPX53623.1"/>
    <property type="molecule type" value="Genomic_DNA"/>
</dbReference>
<name>A0A507DPV1_9FUNG</name>
<proteinExistence type="inferred from homology"/>
<evidence type="ECO:0000256" key="6">
    <source>
        <dbReference type="ARBA" id="ARBA00022989"/>
    </source>
</evidence>
<feature type="transmembrane region" description="Helical" evidence="9">
    <location>
        <begin position="373"/>
        <end position="394"/>
    </location>
</feature>
<feature type="domain" description="Amino acid transporter transmembrane" evidence="10">
    <location>
        <begin position="217"/>
        <end position="625"/>
    </location>
</feature>
<feature type="transmembrane region" description="Helical" evidence="9">
    <location>
        <begin position="610"/>
        <end position="629"/>
    </location>
</feature>
<feature type="transmembrane region" description="Helical" evidence="9">
    <location>
        <begin position="575"/>
        <end position="598"/>
    </location>
</feature>
<evidence type="ECO:0000256" key="5">
    <source>
        <dbReference type="ARBA" id="ARBA00022970"/>
    </source>
</evidence>
<feature type="transmembrane region" description="Helical" evidence="9">
    <location>
        <begin position="460"/>
        <end position="479"/>
    </location>
</feature>
<evidence type="ECO:0000256" key="4">
    <source>
        <dbReference type="ARBA" id="ARBA00022692"/>
    </source>
</evidence>
<keyword evidence="3" id="KW-0813">Transport</keyword>
<accession>A0A507DPV1</accession>
<reference evidence="11 12" key="1">
    <citation type="journal article" date="2019" name="Sci. Rep.">
        <title>Comparative genomics of chytrid fungi reveal insights into the obligate biotrophic and pathogenic lifestyle of Synchytrium endobioticum.</title>
        <authorList>
            <person name="van de Vossenberg B.T.L.H."/>
            <person name="Warris S."/>
            <person name="Nguyen H.D.T."/>
            <person name="van Gent-Pelzer M.P.E."/>
            <person name="Joly D.L."/>
            <person name="van de Geest H.C."/>
            <person name="Bonants P.J.M."/>
            <person name="Smith D.S."/>
            <person name="Levesque C.A."/>
            <person name="van der Lee T.A.J."/>
        </authorList>
    </citation>
    <scope>NUCLEOTIDE SEQUENCE [LARGE SCALE GENOMIC DNA]</scope>
    <source>
        <strain evidence="11 12">CBS 809.83</strain>
    </source>
</reference>
<dbReference type="PANTHER" id="PTHR22950:SF692">
    <property type="entry name" value="TRANSMEMBRANE AMINO ACID TRANSPORTER FAMILY PROTEIN"/>
    <property type="match status" value="1"/>
</dbReference>
<evidence type="ECO:0000256" key="1">
    <source>
        <dbReference type="ARBA" id="ARBA00004141"/>
    </source>
</evidence>
<gene>
    <name evidence="11" type="ORF">PhCBS80983_g06249</name>
</gene>